<evidence type="ECO:0000256" key="1">
    <source>
        <dbReference type="SAM" id="MobiDB-lite"/>
    </source>
</evidence>
<dbReference type="EMBL" id="BMAO01002614">
    <property type="protein sequence ID" value="GFQ81994.1"/>
    <property type="molecule type" value="Genomic_DNA"/>
</dbReference>
<keyword evidence="3" id="KW-1185">Reference proteome</keyword>
<evidence type="ECO:0000313" key="3">
    <source>
        <dbReference type="Proteomes" id="UP000887116"/>
    </source>
</evidence>
<feature type="region of interest" description="Disordered" evidence="1">
    <location>
        <begin position="20"/>
        <end position="48"/>
    </location>
</feature>
<name>A0A8X6KR52_TRICU</name>
<dbReference type="AlphaFoldDB" id="A0A8X6KR52"/>
<sequence length="48" mass="5728">MTSIEAICKLWRLSCEEENFEESDKHRDGDREMQEENGQTKDLKLLEL</sequence>
<feature type="compositionally biased region" description="Basic and acidic residues" evidence="1">
    <location>
        <begin position="22"/>
        <end position="48"/>
    </location>
</feature>
<protein>
    <submittedName>
        <fullName evidence="2">Uncharacterized protein</fullName>
    </submittedName>
</protein>
<dbReference type="Proteomes" id="UP000887116">
    <property type="component" value="Unassembled WGS sequence"/>
</dbReference>
<gene>
    <name evidence="2" type="ORF">TNCT_522191</name>
</gene>
<reference evidence="2" key="1">
    <citation type="submission" date="2020-07" db="EMBL/GenBank/DDBJ databases">
        <title>Multicomponent nature underlies the extraordinary mechanical properties of spider dragline silk.</title>
        <authorList>
            <person name="Kono N."/>
            <person name="Nakamura H."/>
            <person name="Mori M."/>
            <person name="Yoshida Y."/>
            <person name="Ohtoshi R."/>
            <person name="Malay A.D."/>
            <person name="Moran D.A.P."/>
            <person name="Tomita M."/>
            <person name="Numata K."/>
            <person name="Arakawa K."/>
        </authorList>
    </citation>
    <scope>NUCLEOTIDE SEQUENCE</scope>
</reference>
<comment type="caution">
    <text evidence="2">The sequence shown here is derived from an EMBL/GenBank/DDBJ whole genome shotgun (WGS) entry which is preliminary data.</text>
</comment>
<accession>A0A8X6KR52</accession>
<proteinExistence type="predicted"/>
<feature type="non-terminal residue" evidence="2">
    <location>
        <position position="48"/>
    </location>
</feature>
<organism evidence="2 3">
    <name type="scientific">Trichonephila clavata</name>
    <name type="common">Joro spider</name>
    <name type="synonym">Nephila clavata</name>
    <dbReference type="NCBI Taxonomy" id="2740835"/>
    <lineage>
        <taxon>Eukaryota</taxon>
        <taxon>Metazoa</taxon>
        <taxon>Ecdysozoa</taxon>
        <taxon>Arthropoda</taxon>
        <taxon>Chelicerata</taxon>
        <taxon>Arachnida</taxon>
        <taxon>Araneae</taxon>
        <taxon>Araneomorphae</taxon>
        <taxon>Entelegynae</taxon>
        <taxon>Araneoidea</taxon>
        <taxon>Nephilidae</taxon>
        <taxon>Trichonephila</taxon>
    </lineage>
</organism>
<evidence type="ECO:0000313" key="2">
    <source>
        <dbReference type="EMBL" id="GFQ81994.1"/>
    </source>
</evidence>